<evidence type="ECO:0000256" key="1">
    <source>
        <dbReference type="SAM" id="MobiDB-lite"/>
    </source>
</evidence>
<protein>
    <submittedName>
        <fullName evidence="2">Uncharacterized protein</fullName>
    </submittedName>
</protein>
<dbReference type="Proteomes" id="UP000799536">
    <property type="component" value="Unassembled WGS sequence"/>
</dbReference>
<gene>
    <name evidence="2" type="ORF">GQ43DRAFT_466051</name>
</gene>
<organism evidence="2 3">
    <name type="scientific">Delitschia confertaspora ATCC 74209</name>
    <dbReference type="NCBI Taxonomy" id="1513339"/>
    <lineage>
        <taxon>Eukaryota</taxon>
        <taxon>Fungi</taxon>
        <taxon>Dikarya</taxon>
        <taxon>Ascomycota</taxon>
        <taxon>Pezizomycotina</taxon>
        <taxon>Dothideomycetes</taxon>
        <taxon>Pleosporomycetidae</taxon>
        <taxon>Pleosporales</taxon>
        <taxon>Delitschiaceae</taxon>
        <taxon>Delitschia</taxon>
    </lineage>
</organism>
<proteinExistence type="predicted"/>
<comment type="caution">
    <text evidence="2">The sequence shown here is derived from an EMBL/GenBank/DDBJ whole genome shotgun (WGS) entry which is preliminary data.</text>
</comment>
<reference evidence="2" key="1">
    <citation type="journal article" date="2020" name="Stud. Mycol.">
        <title>101 Dothideomycetes genomes: a test case for predicting lifestyles and emergence of pathogens.</title>
        <authorList>
            <person name="Haridas S."/>
            <person name="Albert R."/>
            <person name="Binder M."/>
            <person name="Bloem J."/>
            <person name="Labutti K."/>
            <person name="Salamov A."/>
            <person name="Andreopoulos B."/>
            <person name="Baker S."/>
            <person name="Barry K."/>
            <person name="Bills G."/>
            <person name="Bluhm B."/>
            <person name="Cannon C."/>
            <person name="Castanera R."/>
            <person name="Culley D."/>
            <person name="Daum C."/>
            <person name="Ezra D."/>
            <person name="Gonzalez J."/>
            <person name="Henrissat B."/>
            <person name="Kuo A."/>
            <person name="Liang C."/>
            <person name="Lipzen A."/>
            <person name="Lutzoni F."/>
            <person name="Magnuson J."/>
            <person name="Mondo S."/>
            <person name="Nolan M."/>
            <person name="Ohm R."/>
            <person name="Pangilinan J."/>
            <person name="Park H.-J."/>
            <person name="Ramirez L."/>
            <person name="Alfaro M."/>
            <person name="Sun H."/>
            <person name="Tritt A."/>
            <person name="Yoshinaga Y."/>
            <person name="Zwiers L.-H."/>
            <person name="Turgeon B."/>
            <person name="Goodwin S."/>
            <person name="Spatafora J."/>
            <person name="Crous P."/>
            <person name="Grigoriev I."/>
        </authorList>
    </citation>
    <scope>NUCLEOTIDE SEQUENCE</scope>
    <source>
        <strain evidence="2">ATCC 74209</strain>
    </source>
</reference>
<name>A0A9P4JH59_9PLEO</name>
<accession>A0A9P4JH59</accession>
<evidence type="ECO:0000313" key="2">
    <source>
        <dbReference type="EMBL" id="KAF2197906.1"/>
    </source>
</evidence>
<feature type="compositionally biased region" description="Polar residues" evidence="1">
    <location>
        <begin position="1"/>
        <end position="19"/>
    </location>
</feature>
<dbReference type="AlphaFoldDB" id="A0A9P4JH59"/>
<dbReference type="EMBL" id="ML994188">
    <property type="protein sequence ID" value="KAF2197906.1"/>
    <property type="molecule type" value="Genomic_DNA"/>
</dbReference>
<evidence type="ECO:0000313" key="3">
    <source>
        <dbReference type="Proteomes" id="UP000799536"/>
    </source>
</evidence>
<sequence>MCGGSQITPLNAPSTPSDKSTPHMGKPRQPLTPSPKTSRLKKMDHRLGYASTFPQNPKTPPNLGSPWVPRTIANVVKDKTTKSKPDCVEPQLQLPSQICANQLSERAGDGIESRWKGNGIEEWVPTPQPNTTDKASKCPTRDYVGNPFRRFPAKSNHPIEVIYQFHLTANRIWRAELERMPQILVGSSPSTQDRFYTIEMKLAAIHLFLNQNRMSLLDIAILLRVHPDLLQTWLRNLHRM</sequence>
<keyword evidence="3" id="KW-1185">Reference proteome</keyword>
<feature type="region of interest" description="Disordered" evidence="1">
    <location>
        <begin position="1"/>
        <end position="68"/>
    </location>
</feature>